<dbReference type="PANTHER" id="PTHR43877">
    <property type="entry name" value="AMINOALKYLPHOSPHONATE N-ACETYLTRANSFERASE-RELATED-RELATED"/>
    <property type="match status" value="1"/>
</dbReference>
<reference evidence="4" key="1">
    <citation type="submission" date="2023-05" db="EMBL/GenBank/DDBJ databases">
        <title>Streptantibioticus silvisoli sp. nov., acidotolerant actinomycetes 1 from pine litter.</title>
        <authorList>
            <person name="Swiecimska M."/>
            <person name="Golinska P."/>
            <person name="Sangal V."/>
            <person name="Wachnowicz B."/>
            <person name="Goodfellow M."/>
        </authorList>
    </citation>
    <scope>NUCLEOTIDE SEQUENCE</scope>
    <source>
        <strain evidence="4">SL13</strain>
    </source>
</reference>
<evidence type="ECO:0000259" key="3">
    <source>
        <dbReference type="PROSITE" id="PS51186"/>
    </source>
</evidence>
<evidence type="ECO:0000313" key="4">
    <source>
        <dbReference type="EMBL" id="MDI5969910.1"/>
    </source>
</evidence>
<dbReference type="InterPro" id="IPR000182">
    <property type="entry name" value="GNAT_dom"/>
</dbReference>
<dbReference type="SUPFAM" id="SSF55729">
    <property type="entry name" value="Acyl-CoA N-acyltransferases (Nat)"/>
    <property type="match status" value="1"/>
</dbReference>
<organism evidence="4">
    <name type="scientific">Streptantibioticus silvisoli</name>
    <dbReference type="NCBI Taxonomy" id="2705255"/>
    <lineage>
        <taxon>Bacteria</taxon>
        <taxon>Bacillati</taxon>
        <taxon>Actinomycetota</taxon>
        <taxon>Actinomycetes</taxon>
        <taxon>Kitasatosporales</taxon>
        <taxon>Streptomycetaceae</taxon>
        <taxon>Streptantibioticus</taxon>
    </lineage>
</organism>
<name>A0AA90H399_9ACTN</name>
<dbReference type="Gene3D" id="3.40.630.30">
    <property type="match status" value="1"/>
</dbReference>
<dbReference type="PROSITE" id="PS51186">
    <property type="entry name" value="GNAT"/>
    <property type="match status" value="1"/>
</dbReference>
<keyword evidence="1" id="KW-0808">Transferase</keyword>
<dbReference type="InterPro" id="IPR016181">
    <property type="entry name" value="Acyl_CoA_acyltransferase"/>
</dbReference>
<evidence type="ECO:0000256" key="1">
    <source>
        <dbReference type="ARBA" id="ARBA00022679"/>
    </source>
</evidence>
<dbReference type="CDD" id="cd04301">
    <property type="entry name" value="NAT_SF"/>
    <property type="match status" value="1"/>
</dbReference>
<dbReference type="RefSeq" id="WP_271313040.1">
    <property type="nucleotide sequence ID" value="NZ_JABXJJ020000012.1"/>
</dbReference>
<dbReference type="PANTHER" id="PTHR43877:SF2">
    <property type="entry name" value="AMINOALKYLPHOSPHONATE N-ACETYLTRANSFERASE-RELATED"/>
    <property type="match status" value="1"/>
</dbReference>
<dbReference type="GO" id="GO:0016747">
    <property type="term" value="F:acyltransferase activity, transferring groups other than amino-acyl groups"/>
    <property type="evidence" value="ECO:0007669"/>
    <property type="project" value="InterPro"/>
</dbReference>
<evidence type="ECO:0000256" key="2">
    <source>
        <dbReference type="ARBA" id="ARBA00023315"/>
    </source>
</evidence>
<protein>
    <submittedName>
        <fullName evidence="4">GNAT family N-acetyltransferase</fullName>
    </submittedName>
</protein>
<keyword evidence="2" id="KW-0012">Acyltransferase</keyword>
<dbReference type="InterPro" id="IPR050832">
    <property type="entry name" value="Bact_Acetyltransf"/>
</dbReference>
<dbReference type="Pfam" id="PF00583">
    <property type="entry name" value="Acetyltransf_1"/>
    <property type="match status" value="1"/>
</dbReference>
<comment type="caution">
    <text evidence="4">The sequence shown here is derived from an EMBL/GenBank/DDBJ whole genome shotgun (WGS) entry which is preliminary data.</text>
</comment>
<dbReference type="EMBL" id="JABXJJ020000012">
    <property type="protein sequence ID" value="MDI5969910.1"/>
    <property type="molecule type" value="Genomic_DNA"/>
</dbReference>
<accession>A0AA90H399</accession>
<sequence>MKGPTDVNVHAPALRRYGAGDAPALLDTLVDIWADAHTDDHAVTAAGFTPDALRRQITGHARRDDFTLITAYADGHPVGFGYGFRCTPTYWFGEALLPSITLDARTTGALAGICELAVRPTWQGRGIGARVHTALLDALQPEWASLLAMPGNDAAQRLYHRLGYRYAGPYRAGADGPLLDLLLLHRSVRATERSLDHRQA</sequence>
<feature type="domain" description="N-acetyltransferase" evidence="3">
    <location>
        <begin position="12"/>
        <end position="185"/>
    </location>
</feature>
<dbReference type="AlphaFoldDB" id="A0AA90H399"/>
<gene>
    <name evidence="4" type="ORF">POF50_011275</name>
</gene>
<proteinExistence type="predicted"/>